<feature type="transmembrane region" description="Helical" evidence="6">
    <location>
        <begin position="395"/>
        <end position="416"/>
    </location>
</feature>
<evidence type="ECO:0000256" key="1">
    <source>
        <dbReference type="ARBA" id="ARBA00004651"/>
    </source>
</evidence>
<keyword evidence="4 6" id="KW-1133">Transmembrane helix</keyword>
<feature type="transmembrane region" description="Helical" evidence="6">
    <location>
        <begin position="1289"/>
        <end position="1315"/>
    </location>
</feature>
<reference evidence="8 9" key="1">
    <citation type="submission" date="2017-12" db="EMBL/GenBank/DDBJ databases">
        <title>Complete genome sequence of Spiroplasma floricola 23-6 (ATCC 29989).</title>
        <authorList>
            <person name="Tsai Y.-M."/>
            <person name="Wu P.-S."/>
            <person name="Lo W.-S."/>
            <person name="Kuo C.-H."/>
        </authorList>
    </citation>
    <scope>NUCLEOTIDE SEQUENCE [LARGE SCALE GENOMIC DNA]</scope>
    <source>
        <strain evidence="8 9">23-6</strain>
    </source>
</reference>
<keyword evidence="5 6" id="KW-0472">Membrane</keyword>
<comment type="subcellular location">
    <subcellularLocation>
        <location evidence="1">Cell membrane</location>
        <topology evidence="1">Multi-pass membrane protein</topology>
    </subcellularLocation>
</comment>
<dbReference type="GO" id="GO:0005886">
    <property type="term" value="C:plasma membrane"/>
    <property type="evidence" value="ECO:0007669"/>
    <property type="project" value="UniProtKB-SubCell"/>
</dbReference>
<sequence>MKNQKPFFKNAFKNLLRNKIQLITIIVLVFLTSFVFTLSYSSTSRIEKSYNSFISENNSNIHDFVIDLSKASYVKDFEKDLFSKNISNDEIKDNLLITYLQNKLNNTDLAFDFDRVESRISTLSSNKTLKVFALNPDQKVDKFVVSKGMSIELWKQYTQATNINTKKWVYLNEEFATANNIKIDDVIRLKDDEYGTTMRVEDSEITPVNLSLYKNIDINSWIKNTKYASQDWFQVVGFGSTADFSTPIIDETKPLPNTKSEGLVYIEPSNLGIINTYYQSIFPENIFELNNPQNQKIWYTNSEIKNEEVISASSNTDKEVTFVAKFKNRNDIKNSTDKINEYLTNLDKAKELNLYAGYENTLNKTVPIVLQRGDTRYKFYGRTTLLKLTINSYKIFSYIIIFITLSIGIVMLVVMLNNQIKKSFGQSGVLLSLGYKKAQLIWSNGLYPLFISIIGGTAGYLLGMVMQEAVISIINNFFSIKMQSFEISWESFLVTIFGMFIFLEIITLITYFYVFNKFTPLQMINFESRSSTNRFKLTIKKVLVKGRKFDGRFKGAILSGSILKLLSVFTVMLVSSSLITVGAIMPNVLNQNKVKTYIKDGYDNQIEYNSPLYNVPTSFYKTYNPYSSGNNLDVSESENIWNMYLNNNVSQKIYNPSTDVGSLTDMTYKSIDIDYLKNQNLTLDLGDITDIWTKNNYYKTVIFNLWPDLKSFNLDKYWNKQSLLNIISSDAKANENIEELEKLRQFYLKYRNTIGIDSVVSRSDYFRKVNSKYLLNATGGSEKDGKPMISNSDFKNIFGSSYTMPSTFVLKTGQIEGDEPMEKSLYDYREENENWTQSRITVMIPIYNWIIASFFNNLQQAFLQGIYSQSPSMIKTTLEEEFKKEDGNFNTLFNLIPYNSQKEDIGIYLNGYIKNLNLKLYGIKEDNKTQILNDVKGNDLKKELFKNNDSILINQSLAKRLNLKTGDRVNVTHIISALNYKEQEIKMDSWNTSSLKASTSEDGFTLASNLYSSSMIKDNGNGWKNSVINPLGDNRVYKSKIDVTSPSLVGATEMSKNIANSNISIKNLESDFEYTISGIVDQYGDNKAWINNEKAKEMSKYKESEELLFRVFMEEWRNPKNPNNEIKRLSEKLNELISKNTSNSELFSEFKNWTNQSGNEIYMKLFESEYPLFNYKSSYDNSFTDISKGVSTNQKYGDYSMIGLNGGSDATTSYSGYSNSSIEKAVKTDEALKVISRVNDTVNMIIYFVVFVSIFLSAIIILLTINLVISENAKIIAVMKILGYKEFYISKLFIGIYIPVAIISSIIGFGVAWGIITLSVNVLTPLIALPLSFQIWYIIPGILGTWLLYIISNILSWNSLKRVSMLLAVQGG</sequence>
<organism evidence="8 9">
    <name type="scientific">Spiroplasma floricola 23-6</name>
    <dbReference type="NCBI Taxonomy" id="1336749"/>
    <lineage>
        <taxon>Bacteria</taxon>
        <taxon>Bacillati</taxon>
        <taxon>Mycoplasmatota</taxon>
        <taxon>Mollicutes</taxon>
        <taxon>Entomoplasmatales</taxon>
        <taxon>Spiroplasmataceae</taxon>
        <taxon>Spiroplasma</taxon>
    </lineage>
</organism>
<keyword evidence="3 6" id="KW-0812">Transmembrane</keyword>
<dbReference type="PANTHER" id="PTHR30287">
    <property type="entry name" value="MEMBRANE COMPONENT OF PREDICTED ABC SUPERFAMILY METABOLITE UPTAKE TRANSPORTER"/>
    <property type="match status" value="1"/>
</dbReference>
<dbReference type="PANTHER" id="PTHR30287:SF2">
    <property type="entry name" value="BLL1001 PROTEIN"/>
    <property type="match status" value="1"/>
</dbReference>
<protein>
    <submittedName>
        <fullName evidence="8">ABC transporter permease</fullName>
    </submittedName>
</protein>
<proteinExistence type="predicted"/>
<dbReference type="Pfam" id="PF02687">
    <property type="entry name" value="FtsX"/>
    <property type="match status" value="2"/>
</dbReference>
<feature type="transmembrane region" description="Helical" evidence="6">
    <location>
        <begin position="562"/>
        <end position="585"/>
    </location>
</feature>
<dbReference type="EMBL" id="CP025057">
    <property type="protein sequence ID" value="AUB32057.1"/>
    <property type="molecule type" value="Genomic_DNA"/>
</dbReference>
<evidence type="ECO:0000256" key="4">
    <source>
        <dbReference type="ARBA" id="ARBA00022989"/>
    </source>
</evidence>
<name>A0A2K8SF15_9MOLU</name>
<evidence type="ECO:0000256" key="3">
    <source>
        <dbReference type="ARBA" id="ARBA00022692"/>
    </source>
</evidence>
<feature type="transmembrane region" description="Helical" evidence="6">
    <location>
        <begin position="1335"/>
        <end position="1355"/>
    </location>
</feature>
<dbReference type="Proteomes" id="UP000231823">
    <property type="component" value="Chromosome"/>
</dbReference>
<evidence type="ECO:0000256" key="2">
    <source>
        <dbReference type="ARBA" id="ARBA00022475"/>
    </source>
</evidence>
<dbReference type="InterPro" id="IPR003838">
    <property type="entry name" value="ABC3_permease_C"/>
</dbReference>
<dbReference type="KEGG" id="sfz:SFLOR_v1c10090"/>
<evidence type="ECO:0000256" key="6">
    <source>
        <dbReference type="SAM" id="Phobius"/>
    </source>
</evidence>
<evidence type="ECO:0000313" key="9">
    <source>
        <dbReference type="Proteomes" id="UP000231823"/>
    </source>
</evidence>
<feature type="transmembrane region" description="Helical" evidence="6">
    <location>
        <begin position="446"/>
        <end position="471"/>
    </location>
</feature>
<dbReference type="RefSeq" id="WP_100917009.1">
    <property type="nucleotide sequence ID" value="NZ_CP025057.1"/>
</dbReference>
<keyword evidence="9" id="KW-1185">Reference proteome</keyword>
<dbReference type="InterPro" id="IPR038766">
    <property type="entry name" value="Membrane_comp_ABC_pdt"/>
</dbReference>
<gene>
    <name evidence="8" type="ORF">SFLOR_v1c10090</name>
</gene>
<feature type="transmembrane region" description="Helical" evidence="6">
    <location>
        <begin position="491"/>
        <end position="514"/>
    </location>
</feature>
<feature type="transmembrane region" description="Helical" evidence="6">
    <location>
        <begin position="1244"/>
        <end position="1269"/>
    </location>
</feature>
<accession>A0A2K8SF15</accession>
<evidence type="ECO:0000256" key="5">
    <source>
        <dbReference type="ARBA" id="ARBA00023136"/>
    </source>
</evidence>
<evidence type="ECO:0000313" key="8">
    <source>
        <dbReference type="EMBL" id="AUB32057.1"/>
    </source>
</evidence>
<evidence type="ECO:0000259" key="7">
    <source>
        <dbReference type="Pfam" id="PF02687"/>
    </source>
</evidence>
<feature type="domain" description="ABC3 transporter permease C-terminal" evidence="7">
    <location>
        <begin position="1248"/>
        <end position="1363"/>
    </location>
</feature>
<feature type="domain" description="ABC3 transporter permease C-terminal" evidence="7">
    <location>
        <begin position="399"/>
        <end position="516"/>
    </location>
</feature>
<feature type="transmembrane region" description="Helical" evidence="6">
    <location>
        <begin position="20"/>
        <end position="40"/>
    </location>
</feature>
<dbReference type="OrthoDB" id="393409at2"/>
<keyword evidence="2" id="KW-1003">Cell membrane</keyword>